<dbReference type="EMBL" id="JBHSRF010000008">
    <property type="protein sequence ID" value="MFC6081178.1"/>
    <property type="molecule type" value="Genomic_DNA"/>
</dbReference>
<feature type="region of interest" description="Disordered" evidence="1">
    <location>
        <begin position="40"/>
        <end position="91"/>
    </location>
</feature>
<name>A0ABW1NCZ8_9ACTN</name>
<dbReference type="RefSeq" id="WP_380748724.1">
    <property type="nucleotide sequence ID" value="NZ_JBHSRF010000008.1"/>
</dbReference>
<feature type="compositionally biased region" description="Low complexity" evidence="1">
    <location>
        <begin position="44"/>
        <end position="54"/>
    </location>
</feature>
<organism evidence="3 4">
    <name type="scientific">Sphaerisporangium aureirubrum</name>
    <dbReference type="NCBI Taxonomy" id="1544736"/>
    <lineage>
        <taxon>Bacteria</taxon>
        <taxon>Bacillati</taxon>
        <taxon>Actinomycetota</taxon>
        <taxon>Actinomycetes</taxon>
        <taxon>Streptosporangiales</taxon>
        <taxon>Streptosporangiaceae</taxon>
        <taxon>Sphaerisporangium</taxon>
    </lineage>
</organism>
<keyword evidence="4" id="KW-1185">Reference proteome</keyword>
<dbReference type="Proteomes" id="UP001596137">
    <property type="component" value="Unassembled WGS sequence"/>
</dbReference>
<evidence type="ECO:0000259" key="2">
    <source>
        <dbReference type="Pfam" id="PF11575"/>
    </source>
</evidence>
<proteinExistence type="predicted"/>
<dbReference type="InterPro" id="IPR024726">
    <property type="entry name" value="FhuF_C"/>
</dbReference>
<gene>
    <name evidence="3" type="ORF">ACFP1K_08410</name>
</gene>
<evidence type="ECO:0000313" key="4">
    <source>
        <dbReference type="Proteomes" id="UP001596137"/>
    </source>
</evidence>
<reference evidence="4" key="1">
    <citation type="journal article" date="2019" name="Int. J. Syst. Evol. Microbiol.">
        <title>The Global Catalogue of Microorganisms (GCM) 10K type strain sequencing project: providing services to taxonomists for standard genome sequencing and annotation.</title>
        <authorList>
            <consortium name="The Broad Institute Genomics Platform"/>
            <consortium name="The Broad Institute Genome Sequencing Center for Infectious Disease"/>
            <person name="Wu L."/>
            <person name="Ma J."/>
        </authorList>
    </citation>
    <scope>NUCLEOTIDE SEQUENCE [LARGE SCALE GENOMIC DNA]</scope>
    <source>
        <strain evidence="4">JCM 30346</strain>
    </source>
</reference>
<feature type="region of interest" description="Disordered" evidence="1">
    <location>
        <begin position="1"/>
        <end position="23"/>
    </location>
</feature>
<dbReference type="Pfam" id="PF11575">
    <property type="entry name" value="FhuF_C"/>
    <property type="match status" value="1"/>
</dbReference>
<sequence length="309" mass="31579">MTAPADLPPSEDGLGGPRPALPEETVRALTEVSAFGPYFAVSTGEPAAEDGGAADMHDRDPAEDGSAAATHGRSPVADADTAPGHGSGWRPLGDLAADTALLRARIADHGRRLGTGEERVAASILYQGLAARLWSPVVGMAAAAGLVPATAGDLRWRPAATGPLPLWSPPTARWLAVPGGAARQAEAVYRVVMGEVLEPLAAAVGRLTAIAPALLRGNASAALAGVLKTVPPALGGRSAQLVRELLAIGALDGTGELAEPAPGAYFFVRRSCCLYYRVPGGGLCEDCALLPQKDRDLAWARASGREGAR</sequence>
<evidence type="ECO:0000313" key="3">
    <source>
        <dbReference type="EMBL" id="MFC6081178.1"/>
    </source>
</evidence>
<protein>
    <submittedName>
        <fullName evidence="3">(2Fe-2S)-binding protein</fullName>
    </submittedName>
</protein>
<feature type="domain" description="Ferric siderophore reductase C-terminal" evidence="2">
    <location>
        <begin position="269"/>
        <end position="289"/>
    </location>
</feature>
<comment type="caution">
    <text evidence="3">The sequence shown here is derived from an EMBL/GenBank/DDBJ whole genome shotgun (WGS) entry which is preliminary data.</text>
</comment>
<evidence type="ECO:0000256" key="1">
    <source>
        <dbReference type="SAM" id="MobiDB-lite"/>
    </source>
</evidence>
<accession>A0ABW1NCZ8</accession>